<proteinExistence type="predicted"/>
<dbReference type="AlphaFoldDB" id="B4JZG1"/>
<accession>B4JZG1</accession>
<dbReference type="Proteomes" id="UP000001070">
    <property type="component" value="Unassembled WGS sequence"/>
</dbReference>
<dbReference type="OMA" id="MACREPQ"/>
<sequence length="224" mass="24800">MAFKTNQIGIVIDSLIADLVGNVIEQSLSAKSESKAGPCQRLFDALGLMPCTLEEEAEDENEDKEEGANAEIIRQLTDKVIDDAMFSGATPRNPPSADDQRQLWHSWLGPALTADRPEDEFDIYAKTVTLLGKFRSTACQTEQPRLTRKRNHCVVTPGDRALSDLAPCELSRQTVFIDALTVPTPNLPHRPPLGDRFCYMLTDFASALYCSLAIMCCCTPSMFR</sequence>
<dbReference type="PhylomeDB" id="B4JZG1"/>
<evidence type="ECO:0000313" key="1">
    <source>
        <dbReference type="EMBL" id="EDV94083.1"/>
    </source>
</evidence>
<dbReference type="EMBL" id="CH916379">
    <property type="protein sequence ID" value="EDV94083.1"/>
    <property type="molecule type" value="Genomic_DNA"/>
</dbReference>
<dbReference type="HOGENOM" id="CLU_1284494_0_0_1"/>
<protein>
    <submittedName>
        <fullName evidence="1">GH25077</fullName>
    </submittedName>
</protein>
<reference evidence="1 2" key="1">
    <citation type="journal article" date="2007" name="Nature">
        <title>Evolution of genes and genomes on the Drosophila phylogeny.</title>
        <authorList>
            <consortium name="Drosophila 12 Genomes Consortium"/>
            <person name="Clark A.G."/>
            <person name="Eisen M.B."/>
            <person name="Smith D.R."/>
            <person name="Bergman C.M."/>
            <person name="Oliver B."/>
            <person name="Markow T.A."/>
            <person name="Kaufman T.C."/>
            <person name="Kellis M."/>
            <person name="Gelbart W."/>
            <person name="Iyer V.N."/>
            <person name="Pollard D.A."/>
            <person name="Sackton T.B."/>
            <person name="Larracuente A.M."/>
            <person name="Singh N.D."/>
            <person name="Abad J.P."/>
            <person name="Abt D.N."/>
            <person name="Adryan B."/>
            <person name="Aguade M."/>
            <person name="Akashi H."/>
            <person name="Anderson W.W."/>
            <person name="Aquadro C.F."/>
            <person name="Ardell D.H."/>
            <person name="Arguello R."/>
            <person name="Artieri C.G."/>
            <person name="Barbash D.A."/>
            <person name="Barker D."/>
            <person name="Barsanti P."/>
            <person name="Batterham P."/>
            <person name="Batzoglou S."/>
            <person name="Begun D."/>
            <person name="Bhutkar A."/>
            <person name="Blanco E."/>
            <person name="Bosak S.A."/>
            <person name="Bradley R.K."/>
            <person name="Brand A.D."/>
            <person name="Brent M.R."/>
            <person name="Brooks A.N."/>
            <person name="Brown R.H."/>
            <person name="Butlin R.K."/>
            <person name="Caggese C."/>
            <person name="Calvi B.R."/>
            <person name="Bernardo de Carvalho A."/>
            <person name="Caspi A."/>
            <person name="Castrezana S."/>
            <person name="Celniker S.E."/>
            <person name="Chang J.L."/>
            <person name="Chapple C."/>
            <person name="Chatterji S."/>
            <person name="Chinwalla A."/>
            <person name="Civetta A."/>
            <person name="Clifton S.W."/>
            <person name="Comeron J.M."/>
            <person name="Costello J.C."/>
            <person name="Coyne J.A."/>
            <person name="Daub J."/>
            <person name="David R.G."/>
            <person name="Delcher A.L."/>
            <person name="Delehaunty K."/>
            <person name="Do C.B."/>
            <person name="Ebling H."/>
            <person name="Edwards K."/>
            <person name="Eickbush T."/>
            <person name="Evans J.D."/>
            <person name="Filipski A."/>
            <person name="Findeiss S."/>
            <person name="Freyhult E."/>
            <person name="Fulton L."/>
            <person name="Fulton R."/>
            <person name="Garcia A.C."/>
            <person name="Gardiner A."/>
            <person name="Garfield D.A."/>
            <person name="Garvin B.E."/>
            <person name="Gibson G."/>
            <person name="Gilbert D."/>
            <person name="Gnerre S."/>
            <person name="Godfrey J."/>
            <person name="Good R."/>
            <person name="Gotea V."/>
            <person name="Gravely B."/>
            <person name="Greenberg A.J."/>
            <person name="Griffiths-Jones S."/>
            <person name="Gross S."/>
            <person name="Guigo R."/>
            <person name="Gustafson E.A."/>
            <person name="Haerty W."/>
            <person name="Hahn M.W."/>
            <person name="Halligan D.L."/>
            <person name="Halpern A.L."/>
            <person name="Halter G.M."/>
            <person name="Han M.V."/>
            <person name="Heger A."/>
            <person name="Hillier L."/>
            <person name="Hinrichs A.S."/>
            <person name="Holmes I."/>
            <person name="Hoskins R.A."/>
            <person name="Hubisz M.J."/>
            <person name="Hultmark D."/>
            <person name="Huntley M.A."/>
            <person name="Jaffe D.B."/>
            <person name="Jagadeeshan S."/>
            <person name="Jeck W.R."/>
            <person name="Johnson J."/>
            <person name="Jones C.D."/>
            <person name="Jordan W.C."/>
            <person name="Karpen G.H."/>
            <person name="Kataoka E."/>
            <person name="Keightley P.D."/>
            <person name="Kheradpour P."/>
            <person name="Kirkness E.F."/>
            <person name="Koerich L.B."/>
            <person name="Kristiansen K."/>
            <person name="Kudrna D."/>
            <person name="Kulathinal R.J."/>
            <person name="Kumar S."/>
            <person name="Kwok R."/>
            <person name="Lander E."/>
            <person name="Langley C.H."/>
            <person name="Lapoint R."/>
            <person name="Lazzaro B.P."/>
            <person name="Lee S.J."/>
            <person name="Levesque L."/>
            <person name="Li R."/>
            <person name="Lin C.F."/>
            <person name="Lin M.F."/>
            <person name="Lindblad-Toh K."/>
            <person name="Llopart A."/>
            <person name="Long M."/>
            <person name="Low L."/>
            <person name="Lozovsky E."/>
            <person name="Lu J."/>
            <person name="Luo M."/>
            <person name="Machado C.A."/>
            <person name="Makalowski W."/>
            <person name="Marzo M."/>
            <person name="Matsuda M."/>
            <person name="Matzkin L."/>
            <person name="McAllister B."/>
            <person name="McBride C.S."/>
            <person name="McKernan B."/>
            <person name="McKernan K."/>
            <person name="Mendez-Lago M."/>
            <person name="Minx P."/>
            <person name="Mollenhauer M.U."/>
            <person name="Montooth K."/>
            <person name="Mount S.M."/>
            <person name="Mu X."/>
            <person name="Myers E."/>
            <person name="Negre B."/>
            <person name="Newfeld S."/>
            <person name="Nielsen R."/>
            <person name="Noor M.A."/>
            <person name="O'Grady P."/>
            <person name="Pachter L."/>
            <person name="Papaceit M."/>
            <person name="Parisi M.J."/>
            <person name="Parisi M."/>
            <person name="Parts L."/>
            <person name="Pedersen J.S."/>
            <person name="Pesole G."/>
            <person name="Phillippy A.M."/>
            <person name="Ponting C.P."/>
            <person name="Pop M."/>
            <person name="Porcelli D."/>
            <person name="Powell J.R."/>
            <person name="Prohaska S."/>
            <person name="Pruitt K."/>
            <person name="Puig M."/>
            <person name="Quesneville H."/>
            <person name="Ram K.R."/>
            <person name="Rand D."/>
            <person name="Rasmussen M.D."/>
            <person name="Reed L.K."/>
            <person name="Reenan R."/>
            <person name="Reily A."/>
            <person name="Remington K.A."/>
            <person name="Rieger T.T."/>
            <person name="Ritchie M.G."/>
            <person name="Robin C."/>
            <person name="Rogers Y.H."/>
            <person name="Rohde C."/>
            <person name="Rozas J."/>
            <person name="Rubenfield M.J."/>
            <person name="Ruiz A."/>
            <person name="Russo S."/>
            <person name="Salzberg S.L."/>
            <person name="Sanchez-Gracia A."/>
            <person name="Saranga D.J."/>
            <person name="Sato H."/>
            <person name="Schaeffer S.W."/>
            <person name="Schatz M.C."/>
            <person name="Schlenke T."/>
            <person name="Schwartz R."/>
            <person name="Segarra C."/>
            <person name="Singh R.S."/>
            <person name="Sirot L."/>
            <person name="Sirota M."/>
            <person name="Sisneros N.B."/>
            <person name="Smith C.D."/>
            <person name="Smith T.F."/>
            <person name="Spieth J."/>
            <person name="Stage D.E."/>
            <person name="Stark A."/>
            <person name="Stephan W."/>
            <person name="Strausberg R.L."/>
            <person name="Strempel S."/>
            <person name="Sturgill D."/>
            <person name="Sutton G."/>
            <person name="Sutton G.G."/>
            <person name="Tao W."/>
            <person name="Teichmann S."/>
            <person name="Tobari Y.N."/>
            <person name="Tomimura Y."/>
            <person name="Tsolas J.M."/>
            <person name="Valente V.L."/>
            <person name="Venter E."/>
            <person name="Venter J.C."/>
            <person name="Vicario S."/>
            <person name="Vieira F.G."/>
            <person name="Vilella A.J."/>
            <person name="Villasante A."/>
            <person name="Walenz B."/>
            <person name="Wang J."/>
            <person name="Wasserman M."/>
            <person name="Watts T."/>
            <person name="Wilson D."/>
            <person name="Wilson R.K."/>
            <person name="Wing R.A."/>
            <person name="Wolfner M.F."/>
            <person name="Wong A."/>
            <person name="Wong G.K."/>
            <person name="Wu C.I."/>
            <person name="Wu G."/>
            <person name="Yamamoto D."/>
            <person name="Yang H.P."/>
            <person name="Yang S.P."/>
            <person name="Yorke J.A."/>
            <person name="Yoshida K."/>
            <person name="Zdobnov E."/>
            <person name="Zhang P."/>
            <person name="Zhang Y."/>
            <person name="Zimin A.V."/>
            <person name="Baldwin J."/>
            <person name="Abdouelleil A."/>
            <person name="Abdulkadir J."/>
            <person name="Abebe A."/>
            <person name="Abera B."/>
            <person name="Abreu J."/>
            <person name="Acer S.C."/>
            <person name="Aftuck L."/>
            <person name="Alexander A."/>
            <person name="An P."/>
            <person name="Anderson E."/>
            <person name="Anderson S."/>
            <person name="Arachi H."/>
            <person name="Azer M."/>
            <person name="Bachantsang P."/>
            <person name="Barry A."/>
            <person name="Bayul T."/>
            <person name="Berlin A."/>
            <person name="Bessette D."/>
            <person name="Bloom T."/>
            <person name="Blye J."/>
            <person name="Boguslavskiy L."/>
            <person name="Bonnet C."/>
            <person name="Boukhgalter B."/>
            <person name="Bourzgui I."/>
            <person name="Brown A."/>
            <person name="Cahill P."/>
            <person name="Channer S."/>
            <person name="Cheshatsang Y."/>
            <person name="Chuda L."/>
            <person name="Citroen M."/>
            <person name="Collymore A."/>
            <person name="Cooke P."/>
            <person name="Costello M."/>
            <person name="D'Aco K."/>
            <person name="Daza R."/>
            <person name="De Haan G."/>
            <person name="DeGray S."/>
            <person name="DeMaso C."/>
            <person name="Dhargay N."/>
            <person name="Dooley K."/>
            <person name="Dooley E."/>
            <person name="Doricent M."/>
            <person name="Dorje P."/>
            <person name="Dorjee K."/>
            <person name="Dupes A."/>
            <person name="Elong R."/>
            <person name="Falk J."/>
            <person name="Farina A."/>
            <person name="Faro S."/>
            <person name="Ferguson D."/>
            <person name="Fisher S."/>
            <person name="Foley C.D."/>
            <person name="Franke A."/>
            <person name="Friedrich D."/>
            <person name="Gadbois L."/>
            <person name="Gearin G."/>
            <person name="Gearin C.R."/>
            <person name="Giannoukos G."/>
            <person name="Goode T."/>
            <person name="Graham J."/>
            <person name="Grandbois E."/>
            <person name="Grewal S."/>
            <person name="Gyaltsen K."/>
            <person name="Hafez N."/>
            <person name="Hagos B."/>
            <person name="Hall J."/>
            <person name="Henson C."/>
            <person name="Hollinger A."/>
            <person name="Honan T."/>
            <person name="Huard M.D."/>
            <person name="Hughes L."/>
            <person name="Hurhula B."/>
            <person name="Husby M.E."/>
            <person name="Kamat A."/>
            <person name="Kanga B."/>
            <person name="Kashin S."/>
            <person name="Khazanovich D."/>
            <person name="Kisner P."/>
            <person name="Lance K."/>
            <person name="Lara M."/>
            <person name="Lee W."/>
            <person name="Lennon N."/>
            <person name="Letendre F."/>
            <person name="LeVine R."/>
            <person name="Lipovsky A."/>
            <person name="Liu X."/>
            <person name="Liu J."/>
            <person name="Liu S."/>
            <person name="Lokyitsang T."/>
            <person name="Lokyitsang Y."/>
            <person name="Lubonja R."/>
            <person name="Lui A."/>
            <person name="MacDonald P."/>
            <person name="Magnisalis V."/>
            <person name="Maru K."/>
            <person name="Matthews C."/>
            <person name="McCusker W."/>
            <person name="McDonough S."/>
            <person name="Mehta T."/>
            <person name="Meldrim J."/>
            <person name="Meneus L."/>
            <person name="Mihai O."/>
            <person name="Mihalev A."/>
            <person name="Mihova T."/>
            <person name="Mittelman R."/>
            <person name="Mlenga V."/>
            <person name="Montmayeur A."/>
            <person name="Mulrain L."/>
            <person name="Navidi A."/>
            <person name="Naylor J."/>
            <person name="Negash T."/>
            <person name="Nguyen T."/>
            <person name="Nguyen N."/>
            <person name="Nicol R."/>
            <person name="Norbu C."/>
            <person name="Norbu N."/>
            <person name="Novod N."/>
            <person name="O'Neill B."/>
            <person name="Osman S."/>
            <person name="Markiewicz E."/>
            <person name="Oyono O.L."/>
            <person name="Patti C."/>
            <person name="Phunkhang P."/>
            <person name="Pierre F."/>
            <person name="Priest M."/>
            <person name="Raghuraman S."/>
            <person name="Rege F."/>
            <person name="Reyes R."/>
            <person name="Rise C."/>
            <person name="Rogov P."/>
            <person name="Ross K."/>
            <person name="Ryan E."/>
            <person name="Settipalli S."/>
            <person name="Shea T."/>
            <person name="Sherpa N."/>
            <person name="Shi L."/>
            <person name="Shih D."/>
            <person name="Sparrow T."/>
            <person name="Spaulding J."/>
            <person name="Stalker J."/>
            <person name="Stange-Thomann N."/>
            <person name="Stavropoulos S."/>
            <person name="Stone C."/>
            <person name="Strader C."/>
            <person name="Tesfaye S."/>
            <person name="Thomson T."/>
            <person name="Thoulutsang Y."/>
            <person name="Thoulutsang D."/>
            <person name="Topham K."/>
            <person name="Topping I."/>
            <person name="Tsamla T."/>
            <person name="Vassiliev H."/>
            <person name="Vo A."/>
            <person name="Wangchuk T."/>
            <person name="Wangdi T."/>
            <person name="Weiand M."/>
            <person name="Wilkinson J."/>
            <person name="Wilson A."/>
            <person name="Yadav S."/>
            <person name="Young G."/>
            <person name="Yu Q."/>
            <person name="Zembek L."/>
            <person name="Zhong D."/>
            <person name="Zimmer A."/>
            <person name="Zwirko Z."/>
            <person name="Jaffe D.B."/>
            <person name="Alvarez P."/>
            <person name="Brockman W."/>
            <person name="Butler J."/>
            <person name="Chin C."/>
            <person name="Gnerre S."/>
            <person name="Grabherr M."/>
            <person name="Kleber M."/>
            <person name="Mauceli E."/>
            <person name="MacCallum I."/>
        </authorList>
    </citation>
    <scope>NUCLEOTIDE SEQUENCE [LARGE SCALE GENOMIC DNA]</scope>
    <source>
        <strain evidence="2">Tucson 15287-2541.00</strain>
    </source>
</reference>
<organism evidence="2">
    <name type="scientific">Drosophila grimshawi</name>
    <name type="common">Hawaiian fruit fly</name>
    <name type="synonym">Idiomyia grimshawi</name>
    <dbReference type="NCBI Taxonomy" id="7222"/>
    <lineage>
        <taxon>Eukaryota</taxon>
        <taxon>Metazoa</taxon>
        <taxon>Ecdysozoa</taxon>
        <taxon>Arthropoda</taxon>
        <taxon>Hexapoda</taxon>
        <taxon>Insecta</taxon>
        <taxon>Pterygota</taxon>
        <taxon>Neoptera</taxon>
        <taxon>Endopterygota</taxon>
        <taxon>Diptera</taxon>
        <taxon>Brachycera</taxon>
        <taxon>Muscomorpha</taxon>
        <taxon>Ephydroidea</taxon>
        <taxon>Drosophilidae</taxon>
        <taxon>Drosophila</taxon>
        <taxon>Hawaiian Drosophila</taxon>
    </lineage>
</organism>
<dbReference type="eggNOG" id="ENOG502TKX9">
    <property type="taxonomic scope" value="Eukaryota"/>
</dbReference>
<keyword evidence="2" id="KW-1185">Reference proteome</keyword>
<name>B4JZG1_DROGR</name>
<dbReference type="InParanoid" id="B4JZG1"/>
<dbReference type="OrthoDB" id="7841060at2759"/>
<gene>
    <name evidence="1" type="primary">Dgri\GH25077</name>
    <name evidence="1" type="ORF">Dgri_GH25077</name>
</gene>
<evidence type="ECO:0000313" key="2">
    <source>
        <dbReference type="Proteomes" id="UP000001070"/>
    </source>
</evidence>